<gene>
    <name evidence="17" type="primary">rnc</name>
    <name evidence="20" type="ORF">LF543_03155</name>
</gene>
<keyword evidence="10 17" id="KW-0479">Metal-binding</keyword>
<keyword evidence="13 17" id="KW-0378">Hydrolase</keyword>
<evidence type="ECO:0000256" key="8">
    <source>
        <dbReference type="ARBA" id="ARBA00022694"/>
    </source>
</evidence>
<evidence type="ECO:0000256" key="3">
    <source>
        <dbReference type="ARBA" id="ARBA00010183"/>
    </source>
</evidence>
<evidence type="ECO:0000256" key="15">
    <source>
        <dbReference type="ARBA" id="ARBA00022884"/>
    </source>
</evidence>
<dbReference type="Pfam" id="PF00035">
    <property type="entry name" value="dsrm"/>
    <property type="match status" value="1"/>
</dbReference>
<comment type="function">
    <text evidence="16">Digests double-stranded RNA. Involved in the processing of primary rRNA transcript to yield the immediate precursors to the large and small rRNAs (23S and 16S). Also processes some mRNAs, and tRNAs when they are encoded in the rRNA operon.</text>
</comment>
<dbReference type="GO" id="GO:0003725">
    <property type="term" value="F:double-stranded RNA binding"/>
    <property type="evidence" value="ECO:0007669"/>
    <property type="project" value="TreeGrafter"/>
</dbReference>
<dbReference type="FunFam" id="1.10.1520.10:FF:000001">
    <property type="entry name" value="Ribonuclease 3"/>
    <property type="match status" value="1"/>
</dbReference>
<protein>
    <recommendedName>
        <fullName evidence="17">Ribonuclease 3</fullName>
        <ecNumber evidence="17">3.1.26.3</ecNumber>
    </recommendedName>
    <alternativeName>
        <fullName evidence="17">Ribonuclease III</fullName>
        <shortName evidence="17">RNase III</shortName>
    </alternativeName>
</protein>
<comment type="subcellular location">
    <subcellularLocation>
        <location evidence="2 17">Cytoplasm</location>
    </subcellularLocation>
</comment>
<dbReference type="EC" id="3.1.26.3" evidence="17"/>
<evidence type="ECO:0000256" key="11">
    <source>
        <dbReference type="ARBA" id="ARBA00022730"/>
    </source>
</evidence>
<dbReference type="NCBIfam" id="TIGR02191">
    <property type="entry name" value="RNaseIII"/>
    <property type="match status" value="1"/>
</dbReference>
<dbReference type="EMBL" id="CP045562">
    <property type="protein sequence ID" value="QFX92612.1"/>
    <property type="molecule type" value="Genomic_DNA"/>
</dbReference>
<comment type="catalytic activity">
    <reaction evidence="1 17">
        <text>Endonucleolytic cleavage to 5'-phosphomonoester.</text>
        <dbReference type="EC" id="3.1.26.3"/>
    </reaction>
</comment>
<dbReference type="KEGG" id="lfv:LF543_03155"/>
<keyword evidence="7 17" id="KW-0507">mRNA processing</keyword>
<feature type="active site" evidence="17">
    <location>
        <position position="126"/>
    </location>
</feature>
<dbReference type="InterPro" id="IPR014720">
    <property type="entry name" value="dsRBD_dom"/>
</dbReference>
<dbReference type="PANTHER" id="PTHR11207">
    <property type="entry name" value="RIBONUCLEASE III"/>
    <property type="match status" value="1"/>
</dbReference>
<evidence type="ECO:0000256" key="6">
    <source>
        <dbReference type="ARBA" id="ARBA00022552"/>
    </source>
</evidence>
<dbReference type="SUPFAM" id="SSF54768">
    <property type="entry name" value="dsRNA-binding domain-like"/>
    <property type="match status" value="1"/>
</dbReference>
<dbReference type="Pfam" id="PF14622">
    <property type="entry name" value="Ribonucleas_3_3"/>
    <property type="match status" value="1"/>
</dbReference>
<dbReference type="CDD" id="cd10845">
    <property type="entry name" value="DSRM_RNAse_III_family"/>
    <property type="match status" value="1"/>
</dbReference>
<dbReference type="GO" id="GO:0042802">
    <property type="term" value="F:identical protein binding"/>
    <property type="evidence" value="ECO:0007669"/>
    <property type="project" value="UniProtKB-ARBA"/>
</dbReference>
<evidence type="ECO:0000256" key="13">
    <source>
        <dbReference type="ARBA" id="ARBA00022801"/>
    </source>
</evidence>
<evidence type="ECO:0000256" key="12">
    <source>
        <dbReference type="ARBA" id="ARBA00022759"/>
    </source>
</evidence>
<keyword evidence="6 17" id="KW-0698">rRNA processing</keyword>
<dbReference type="InterPro" id="IPR036389">
    <property type="entry name" value="RNase_III_sf"/>
</dbReference>
<keyword evidence="12 17" id="KW-0255">Endonuclease</keyword>
<evidence type="ECO:0000256" key="5">
    <source>
        <dbReference type="ARBA" id="ARBA00022490"/>
    </source>
</evidence>
<keyword evidence="11 17" id="KW-0699">rRNA-binding</keyword>
<keyword evidence="15 17" id="KW-0694">RNA-binding</keyword>
<feature type="domain" description="RNase III" evidence="19">
    <location>
        <begin position="8"/>
        <end position="137"/>
    </location>
</feature>
<feature type="binding site" evidence="17">
    <location>
        <position position="50"/>
    </location>
    <ligand>
        <name>Mg(2+)</name>
        <dbReference type="ChEBI" id="CHEBI:18420"/>
    </ligand>
</feature>
<evidence type="ECO:0000256" key="2">
    <source>
        <dbReference type="ARBA" id="ARBA00004496"/>
    </source>
</evidence>
<dbReference type="HAMAP" id="MF_00104">
    <property type="entry name" value="RNase_III"/>
    <property type="match status" value="1"/>
</dbReference>
<dbReference type="SUPFAM" id="SSF69065">
    <property type="entry name" value="RNase III domain-like"/>
    <property type="match status" value="1"/>
</dbReference>
<dbReference type="SMART" id="SM00358">
    <property type="entry name" value="DSRM"/>
    <property type="match status" value="1"/>
</dbReference>
<dbReference type="GO" id="GO:0006397">
    <property type="term" value="P:mRNA processing"/>
    <property type="evidence" value="ECO:0007669"/>
    <property type="project" value="UniProtKB-UniRule"/>
</dbReference>
<keyword evidence="8 17" id="KW-0819">tRNA processing</keyword>
<dbReference type="Gene3D" id="1.10.1520.10">
    <property type="entry name" value="Ribonuclease III domain"/>
    <property type="match status" value="1"/>
</dbReference>
<evidence type="ECO:0000256" key="9">
    <source>
        <dbReference type="ARBA" id="ARBA00022722"/>
    </source>
</evidence>
<evidence type="ECO:0000256" key="1">
    <source>
        <dbReference type="ARBA" id="ARBA00000109"/>
    </source>
</evidence>
<comment type="similarity">
    <text evidence="3">Belongs to the ribonuclease III family.</text>
</comment>
<evidence type="ECO:0000256" key="7">
    <source>
        <dbReference type="ARBA" id="ARBA00022664"/>
    </source>
</evidence>
<feature type="active site" evidence="17">
    <location>
        <position position="54"/>
    </location>
</feature>
<dbReference type="GO" id="GO:0006364">
    <property type="term" value="P:rRNA processing"/>
    <property type="evidence" value="ECO:0007669"/>
    <property type="project" value="UniProtKB-UniRule"/>
</dbReference>
<dbReference type="GO" id="GO:0005737">
    <property type="term" value="C:cytoplasm"/>
    <property type="evidence" value="ECO:0007669"/>
    <property type="project" value="UniProtKB-SubCell"/>
</dbReference>
<comment type="cofactor">
    <cofactor evidence="17">
        <name>Mg(2+)</name>
        <dbReference type="ChEBI" id="CHEBI:18420"/>
    </cofactor>
</comment>
<dbReference type="InterPro" id="IPR011907">
    <property type="entry name" value="RNase_III"/>
</dbReference>
<dbReference type="PROSITE" id="PS00517">
    <property type="entry name" value="RNASE_3_1"/>
    <property type="match status" value="1"/>
</dbReference>
<feature type="binding site" evidence="17">
    <location>
        <position position="123"/>
    </location>
    <ligand>
        <name>Mg(2+)</name>
        <dbReference type="ChEBI" id="CHEBI:18420"/>
    </ligand>
</feature>
<proteinExistence type="inferred from homology"/>
<dbReference type="GO" id="GO:0008033">
    <property type="term" value="P:tRNA processing"/>
    <property type="evidence" value="ECO:0007669"/>
    <property type="project" value="UniProtKB-KW"/>
</dbReference>
<dbReference type="Gene3D" id="3.30.160.20">
    <property type="match status" value="1"/>
</dbReference>
<evidence type="ECO:0000256" key="4">
    <source>
        <dbReference type="ARBA" id="ARBA00011738"/>
    </source>
</evidence>
<dbReference type="FunFam" id="3.30.160.20:FF:000003">
    <property type="entry name" value="Ribonuclease 3"/>
    <property type="match status" value="1"/>
</dbReference>
<evidence type="ECO:0000313" key="20">
    <source>
        <dbReference type="EMBL" id="QFX92612.1"/>
    </source>
</evidence>
<comment type="subunit">
    <text evidence="4 17">Homodimer.</text>
</comment>
<comment type="function">
    <text evidence="17">Digests double-stranded RNA. Involved in the processing of primary rRNA transcript to yield the immediate precursors to the large and small rRNAs (23S and 16S). Processes some mRNAs, and tRNAs when they are encoded in the rRNA operon. Processes pre-crRNA and tracrRNA of type II CRISPR loci if present in the organism.</text>
</comment>
<keyword evidence="14 17" id="KW-0460">Magnesium</keyword>
<dbReference type="PROSITE" id="PS50142">
    <property type="entry name" value="RNASE_3_2"/>
    <property type="match status" value="1"/>
</dbReference>
<evidence type="ECO:0000256" key="17">
    <source>
        <dbReference type="HAMAP-Rule" id="MF_00104"/>
    </source>
</evidence>
<name>A0AAE6P1I8_9LACO</name>
<dbReference type="CDD" id="cd00593">
    <property type="entry name" value="RIBOc"/>
    <property type="match status" value="1"/>
</dbReference>
<dbReference type="PANTHER" id="PTHR11207:SF0">
    <property type="entry name" value="RIBONUCLEASE 3"/>
    <property type="match status" value="1"/>
</dbReference>
<accession>A0AAE6P1I8</accession>
<evidence type="ECO:0000256" key="10">
    <source>
        <dbReference type="ARBA" id="ARBA00022723"/>
    </source>
</evidence>
<organism evidence="20 21">
    <name type="scientific">Fructilactobacillus fructivorans</name>
    <dbReference type="NCBI Taxonomy" id="1614"/>
    <lineage>
        <taxon>Bacteria</taxon>
        <taxon>Bacillati</taxon>
        <taxon>Bacillota</taxon>
        <taxon>Bacilli</taxon>
        <taxon>Lactobacillales</taxon>
        <taxon>Lactobacillaceae</taxon>
        <taxon>Fructilactobacillus</taxon>
    </lineage>
</organism>
<sequence length="237" mass="27292">MELQKQFDDLLEDKFNIKFNDESLLDEAMTQASYVNEHPGQGLKFYERLEFLGDAVYQLVVSDYIFRRFPELPQGRLTRLRAAMVNEHSFSRFARECHFDKYIRLGKGEEKANARQRDSLLCDIFESFIGAVYLDQGMATVKHFCEIVIFPKLDEGWFDEFFDHKTELQEVVQEDGPVDLDYELVSEDGPDNDRKFKVAVKINGKEMGVGLGHSKKDAEQKAAKKALNELGVSTSIK</sequence>
<feature type="binding site" evidence="17">
    <location>
        <position position="126"/>
    </location>
    <ligand>
        <name>Mg(2+)</name>
        <dbReference type="ChEBI" id="CHEBI:18420"/>
    </ligand>
</feature>
<evidence type="ECO:0000259" key="18">
    <source>
        <dbReference type="PROSITE" id="PS50137"/>
    </source>
</evidence>
<evidence type="ECO:0000259" key="19">
    <source>
        <dbReference type="PROSITE" id="PS50142"/>
    </source>
</evidence>
<evidence type="ECO:0000313" key="21">
    <source>
        <dbReference type="Proteomes" id="UP000327194"/>
    </source>
</evidence>
<dbReference type="SMART" id="SM00535">
    <property type="entry name" value="RIBOc"/>
    <property type="match status" value="1"/>
</dbReference>
<dbReference type="GO" id="GO:0019843">
    <property type="term" value="F:rRNA binding"/>
    <property type="evidence" value="ECO:0007669"/>
    <property type="project" value="UniProtKB-KW"/>
</dbReference>
<keyword evidence="5 17" id="KW-0963">Cytoplasm</keyword>
<keyword evidence="9 17" id="KW-0540">Nuclease</keyword>
<dbReference type="GO" id="GO:0046872">
    <property type="term" value="F:metal ion binding"/>
    <property type="evidence" value="ECO:0007669"/>
    <property type="project" value="UniProtKB-KW"/>
</dbReference>
<evidence type="ECO:0000256" key="14">
    <source>
        <dbReference type="ARBA" id="ARBA00022842"/>
    </source>
</evidence>
<dbReference type="InterPro" id="IPR000999">
    <property type="entry name" value="RNase_III_dom"/>
</dbReference>
<dbReference type="AlphaFoldDB" id="A0AAE6P1I8"/>
<dbReference type="PROSITE" id="PS50137">
    <property type="entry name" value="DS_RBD"/>
    <property type="match status" value="1"/>
</dbReference>
<dbReference type="GO" id="GO:0010468">
    <property type="term" value="P:regulation of gene expression"/>
    <property type="evidence" value="ECO:0007669"/>
    <property type="project" value="TreeGrafter"/>
</dbReference>
<evidence type="ECO:0000256" key="16">
    <source>
        <dbReference type="ARBA" id="ARBA00053741"/>
    </source>
</evidence>
<reference evidence="20 21" key="1">
    <citation type="submission" date="2019-10" db="EMBL/GenBank/DDBJ databases">
        <title>Genome sequencing of Lactobacillus fructivorans.</title>
        <authorList>
            <person name="Kim K."/>
        </authorList>
    </citation>
    <scope>NUCLEOTIDE SEQUENCE [LARGE SCALE GENOMIC DNA]</scope>
    <source>
        <strain evidence="20 21">LF543</strain>
    </source>
</reference>
<dbReference type="Proteomes" id="UP000327194">
    <property type="component" value="Chromosome"/>
</dbReference>
<feature type="domain" description="DRBM" evidence="18">
    <location>
        <begin position="163"/>
        <end position="232"/>
    </location>
</feature>
<dbReference type="GO" id="GO:0004525">
    <property type="term" value="F:ribonuclease III activity"/>
    <property type="evidence" value="ECO:0007669"/>
    <property type="project" value="UniProtKB-UniRule"/>
</dbReference>